<comment type="caution">
    <text evidence="16">The sequence shown here is derived from an EMBL/GenBank/DDBJ whole genome shotgun (WGS) entry which is preliminary data.</text>
</comment>
<comment type="function">
    <text evidence="9">Catalyzes two reactions in de novo purine nucleotide biosynthesis. Catalyzes the breakdown of 5-aminoimidazole- (N-succinylocarboxamide) ribotide (SAICAR or 2-[5-amino-1-(5-phospho-beta-D-ribosyl)imidazole-4-carboxamido]succinate) to 5-aminoimidazole-4-carboxamide ribotide (AICAR or 5-amino-1-(5-phospho-beta-D-ribosyl)imidazole-4-carboxamide) and fumarate, and of adenylosuccinate (ADS or N(6)-(1,2-dicarboxyethyl)-AMP) to adenosine monophosphate (AMP) and fumarate.</text>
</comment>
<comment type="catalytic activity">
    <reaction evidence="11">
        <text>N(6)-(1,2-dicarboxyethyl)-AMP = fumarate + AMP</text>
        <dbReference type="Rhea" id="RHEA:16853"/>
        <dbReference type="ChEBI" id="CHEBI:29806"/>
        <dbReference type="ChEBI" id="CHEBI:57567"/>
        <dbReference type="ChEBI" id="CHEBI:456215"/>
        <dbReference type="EC" id="4.3.2.2"/>
    </reaction>
    <physiologicalReaction direction="left-to-right" evidence="11">
        <dbReference type="Rhea" id="RHEA:16854"/>
    </physiologicalReaction>
</comment>
<dbReference type="UniPathway" id="UPA00075">
    <property type="reaction ID" value="UER00336"/>
</dbReference>
<dbReference type="Gene3D" id="1.20.200.10">
    <property type="entry name" value="Fumarase/aspartase (Central domain)"/>
    <property type="match status" value="1"/>
</dbReference>
<keyword evidence="6 13" id="KW-0658">Purine biosynthesis</keyword>
<dbReference type="GO" id="GO:0006189">
    <property type="term" value="P:'de novo' IMP biosynthetic process"/>
    <property type="evidence" value="ECO:0007669"/>
    <property type="project" value="UniProtKB-UniPathway"/>
</dbReference>
<dbReference type="GO" id="GO:0004018">
    <property type="term" value="F:N6-(1,2-dicarboxyethyl)AMP AMP-lyase (fumarate-forming) activity"/>
    <property type="evidence" value="ECO:0007669"/>
    <property type="project" value="UniProtKB-UniRule"/>
</dbReference>
<evidence type="ECO:0000256" key="2">
    <source>
        <dbReference type="ARBA" id="ARBA00004734"/>
    </source>
</evidence>
<evidence type="ECO:0000259" key="14">
    <source>
        <dbReference type="Pfam" id="PF00206"/>
    </source>
</evidence>
<sequence length="460" mass="52348">MNENFFLPALCPLDGRYHHKMADLARIFCEANLIKNRLVIEIEYLLFLANKRLIPAFSSKEKNALKAILKNFDQDNALAIKTIEDTTHHDVKAIEYYLRGELAKAGININYWLHLGLTSEDINNLSYGLMLRQSRQEIIMPALKKLIQTLIDLAQTHKGQVMLARTHGQPAVPTTVGKEIINFAVRLSEEVKNFKHLPIAGKLNGAVGNYNAQALVFPKVNWPRFSQEFVKSLGLEPCLYTTQILPYETTLRIFQSMRLINGILLGLVQDMWRYISDNYFLQKVEGSRVGSSTMPQKVNPIDFENAEGNLGLANSLFDFFVGKLTVSRLQRDLSDSTVRRNFGLAFGYSVLAYDSILAGFKKLTINQKWLTEELNLHPESLAEGWQMILRMDHDSQAYEKIKDLVQGKKVTARDLNHLSQKLKLSKIQTQKLKRLTPQTYIGLAEKLVTQAIKKINQGDL</sequence>
<gene>
    <name evidence="16" type="ORF">A2160_05260</name>
</gene>
<evidence type="ECO:0000256" key="3">
    <source>
        <dbReference type="ARBA" id="ARBA00008273"/>
    </source>
</evidence>
<dbReference type="PROSITE" id="PS00163">
    <property type="entry name" value="FUMARATE_LYASES"/>
    <property type="match status" value="1"/>
</dbReference>
<keyword evidence="7 13" id="KW-0456">Lyase</keyword>
<evidence type="ECO:0000256" key="10">
    <source>
        <dbReference type="ARBA" id="ARBA00030717"/>
    </source>
</evidence>
<dbReference type="InterPro" id="IPR047136">
    <property type="entry name" value="PurB_bact"/>
</dbReference>
<comment type="pathway">
    <text evidence="2 13">Purine metabolism; AMP biosynthesis via de novo pathway; AMP from IMP: step 2/2.</text>
</comment>
<proteinExistence type="inferred from homology"/>
<dbReference type="Proteomes" id="UP000177006">
    <property type="component" value="Unassembled WGS sequence"/>
</dbReference>
<dbReference type="Gene3D" id="1.10.40.30">
    <property type="entry name" value="Fumarase/aspartase (C-terminal domain)"/>
    <property type="match status" value="1"/>
</dbReference>
<comment type="similarity">
    <text evidence="3 13">Belongs to the lyase 1 family. Adenylosuccinate lyase subfamily.</text>
</comment>
<feature type="domain" description="Fumarate lyase N-terminal" evidence="14">
    <location>
        <begin position="49"/>
        <end position="308"/>
    </location>
</feature>
<evidence type="ECO:0000313" key="17">
    <source>
        <dbReference type="Proteomes" id="UP000177006"/>
    </source>
</evidence>
<dbReference type="EMBL" id="MEZK01000013">
    <property type="protein sequence ID" value="OGD63025.1"/>
    <property type="molecule type" value="Genomic_DNA"/>
</dbReference>
<accession>A0A1F5E6M6</accession>
<dbReference type="PRINTS" id="PR00149">
    <property type="entry name" value="FUMRATELYASE"/>
</dbReference>
<dbReference type="PANTHER" id="PTHR43411">
    <property type="entry name" value="ADENYLOSUCCINATE LYASE"/>
    <property type="match status" value="1"/>
</dbReference>
<dbReference type="InterPro" id="IPR022761">
    <property type="entry name" value="Fumarate_lyase_N"/>
</dbReference>
<evidence type="ECO:0000256" key="8">
    <source>
        <dbReference type="ARBA" id="ARBA00024477"/>
    </source>
</evidence>
<evidence type="ECO:0000256" key="6">
    <source>
        <dbReference type="ARBA" id="ARBA00022755"/>
    </source>
</evidence>
<evidence type="ECO:0000256" key="1">
    <source>
        <dbReference type="ARBA" id="ARBA00004706"/>
    </source>
</evidence>
<dbReference type="Pfam" id="PF00206">
    <property type="entry name" value="Lyase_1"/>
    <property type="match status" value="1"/>
</dbReference>
<dbReference type="EC" id="4.3.2.2" evidence="4 12"/>
<evidence type="ECO:0000313" key="16">
    <source>
        <dbReference type="EMBL" id="OGD63025.1"/>
    </source>
</evidence>
<dbReference type="InterPro" id="IPR020557">
    <property type="entry name" value="Fumarate_lyase_CS"/>
</dbReference>
<reference evidence="16 17" key="1">
    <citation type="journal article" date="2016" name="Nat. Commun.">
        <title>Thousands of microbial genomes shed light on interconnected biogeochemical processes in an aquifer system.</title>
        <authorList>
            <person name="Anantharaman K."/>
            <person name="Brown C.T."/>
            <person name="Hug L.A."/>
            <person name="Sharon I."/>
            <person name="Castelle C.J."/>
            <person name="Probst A.J."/>
            <person name="Thomas B.C."/>
            <person name="Singh A."/>
            <person name="Wilkins M.J."/>
            <person name="Karaoz U."/>
            <person name="Brodie E.L."/>
            <person name="Williams K.H."/>
            <person name="Hubbard S.S."/>
            <person name="Banfield J.F."/>
        </authorList>
    </citation>
    <scope>NUCLEOTIDE SEQUENCE [LARGE SCALE GENOMIC DNA]</scope>
</reference>
<dbReference type="InterPro" id="IPR008948">
    <property type="entry name" value="L-Aspartase-like"/>
</dbReference>
<dbReference type="Pfam" id="PF08328">
    <property type="entry name" value="ASL_C"/>
    <property type="match status" value="1"/>
</dbReference>
<evidence type="ECO:0000256" key="5">
    <source>
        <dbReference type="ARBA" id="ARBA00017058"/>
    </source>
</evidence>
<dbReference type="Gene3D" id="1.10.275.10">
    <property type="entry name" value="Fumarase/aspartase (N-terminal domain)"/>
    <property type="match status" value="1"/>
</dbReference>
<dbReference type="GO" id="GO:0070626">
    <property type="term" value="F:(S)-2-(5-amino-1-(5-phospho-D-ribosyl)imidazole-4-carboxamido) succinate lyase (fumarate-forming) activity"/>
    <property type="evidence" value="ECO:0007669"/>
    <property type="project" value="RHEA"/>
</dbReference>
<dbReference type="STRING" id="1797457.A2160_05260"/>
<feature type="domain" description="Adenylosuccinate lyase PurB C-terminal" evidence="15">
    <location>
        <begin position="327"/>
        <end position="441"/>
    </location>
</feature>
<evidence type="ECO:0000256" key="9">
    <source>
        <dbReference type="ARBA" id="ARBA00025012"/>
    </source>
</evidence>
<evidence type="ECO:0000256" key="12">
    <source>
        <dbReference type="NCBIfam" id="TIGR00928"/>
    </source>
</evidence>
<dbReference type="PANTHER" id="PTHR43411:SF1">
    <property type="entry name" value="ADENYLOSUCCINATE LYASE"/>
    <property type="match status" value="1"/>
</dbReference>
<dbReference type="InterPro" id="IPR024083">
    <property type="entry name" value="Fumarase/histidase_N"/>
</dbReference>
<dbReference type="InterPro" id="IPR000362">
    <property type="entry name" value="Fumarate_lyase_fam"/>
</dbReference>
<dbReference type="NCBIfam" id="NF006764">
    <property type="entry name" value="PRK09285.1"/>
    <property type="match status" value="1"/>
</dbReference>
<evidence type="ECO:0000256" key="13">
    <source>
        <dbReference type="RuleBase" id="RU361172"/>
    </source>
</evidence>
<dbReference type="InterPro" id="IPR004769">
    <property type="entry name" value="Pur_lyase"/>
</dbReference>
<evidence type="ECO:0000256" key="7">
    <source>
        <dbReference type="ARBA" id="ARBA00023239"/>
    </source>
</evidence>
<evidence type="ECO:0000256" key="11">
    <source>
        <dbReference type="ARBA" id="ARBA00049115"/>
    </source>
</evidence>
<dbReference type="AlphaFoldDB" id="A0A1F5E6M6"/>
<dbReference type="InterPro" id="IPR013539">
    <property type="entry name" value="PurB_C"/>
</dbReference>
<protein>
    <recommendedName>
        <fullName evidence="5 12">Adenylosuccinate lyase</fullName>
        <shortName evidence="13">ASL</shortName>
        <ecNumber evidence="4 12">4.3.2.2</ecNumber>
    </recommendedName>
    <alternativeName>
        <fullName evidence="10 13">Adenylosuccinase</fullName>
    </alternativeName>
</protein>
<evidence type="ECO:0000256" key="4">
    <source>
        <dbReference type="ARBA" id="ARBA00012339"/>
    </source>
</evidence>
<comment type="catalytic activity">
    <reaction evidence="8">
        <text>(2S)-2-[5-amino-1-(5-phospho-beta-D-ribosyl)imidazole-4-carboxamido]succinate = 5-amino-1-(5-phospho-beta-D-ribosyl)imidazole-4-carboxamide + fumarate</text>
        <dbReference type="Rhea" id="RHEA:23920"/>
        <dbReference type="ChEBI" id="CHEBI:29806"/>
        <dbReference type="ChEBI" id="CHEBI:58443"/>
        <dbReference type="ChEBI" id="CHEBI:58475"/>
        <dbReference type="EC" id="4.3.2.2"/>
    </reaction>
    <physiologicalReaction direction="left-to-right" evidence="8">
        <dbReference type="Rhea" id="RHEA:23921"/>
    </physiologicalReaction>
</comment>
<dbReference type="SUPFAM" id="SSF48557">
    <property type="entry name" value="L-aspartase-like"/>
    <property type="match status" value="1"/>
</dbReference>
<dbReference type="UniPathway" id="UPA00074">
    <property type="reaction ID" value="UER00132"/>
</dbReference>
<name>A0A1F5E6M6_9BACT</name>
<evidence type="ECO:0000259" key="15">
    <source>
        <dbReference type="Pfam" id="PF08328"/>
    </source>
</evidence>
<comment type="pathway">
    <text evidence="1 13">Purine metabolism; IMP biosynthesis via de novo pathway; 5-amino-1-(5-phospho-D-ribosyl)imidazole-4-carboxamide from 5-amino-1-(5-phospho-D-ribosyl)imidazole-4-carboxylate: step 2/2.</text>
</comment>
<dbReference type="NCBIfam" id="TIGR00928">
    <property type="entry name" value="purB"/>
    <property type="match status" value="1"/>
</dbReference>
<organism evidence="16 17">
    <name type="scientific">Candidatus Beckwithbacteria bacterium RBG_13_42_9</name>
    <dbReference type="NCBI Taxonomy" id="1797457"/>
    <lineage>
        <taxon>Bacteria</taxon>
        <taxon>Candidatus Beckwithiibacteriota</taxon>
    </lineage>
</organism>
<dbReference type="GO" id="GO:0044208">
    <property type="term" value="P:'de novo' AMP biosynthetic process"/>
    <property type="evidence" value="ECO:0007669"/>
    <property type="project" value="UniProtKB-UniPathway"/>
</dbReference>